<name>A0A0R2E137_9LACO</name>
<feature type="transmembrane region" description="Helical" evidence="1">
    <location>
        <begin position="149"/>
        <end position="169"/>
    </location>
</feature>
<sequence length="236" mass="27445">MGDFMSMLNKWIVRLSFYLFMLYIYITVSSHNGIYSFLLLNTFLGYIPVEIAMHIDVQKKTPILVILIILWLLFYPNAPYVITDLFHLAMLDPYNSSTGLMEFNLHLWLKFTNLVTSALGCSLMGFWSLEHVADTILIKFKLWSKTNKILLVSALIVFSSVGIYIGRFLRLHTAYLFIAPKEVVAELIQMWNPRMLVFIGFMTIIQLIFCFSFDITRSSLANNQELLEQNNKQKEQ</sequence>
<keyword evidence="1" id="KW-1133">Transmembrane helix</keyword>
<feature type="transmembrane region" description="Helical" evidence="1">
    <location>
        <begin position="195"/>
        <end position="213"/>
    </location>
</feature>
<dbReference type="InterPro" id="IPR009793">
    <property type="entry name" value="DUF1361"/>
</dbReference>
<feature type="transmembrane region" description="Helical" evidence="1">
    <location>
        <begin position="107"/>
        <end position="129"/>
    </location>
</feature>
<dbReference type="Pfam" id="PF07099">
    <property type="entry name" value="DUF1361"/>
    <property type="match status" value="1"/>
</dbReference>
<feature type="transmembrane region" description="Helical" evidence="1">
    <location>
        <begin position="63"/>
        <end position="82"/>
    </location>
</feature>
<dbReference type="Proteomes" id="UP000050898">
    <property type="component" value="Unassembled WGS sequence"/>
</dbReference>
<keyword evidence="3" id="KW-1185">Reference proteome</keyword>
<proteinExistence type="predicted"/>
<comment type="caution">
    <text evidence="2">The sequence shown here is derived from an EMBL/GenBank/DDBJ whole genome shotgun (WGS) entry which is preliminary data.</text>
</comment>
<keyword evidence="1" id="KW-0472">Membrane</keyword>
<keyword evidence="1" id="KW-0812">Transmembrane</keyword>
<feature type="transmembrane region" description="Helical" evidence="1">
    <location>
        <begin position="34"/>
        <end position="51"/>
    </location>
</feature>
<feature type="transmembrane region" description="Helical" evidence="1">
    <location>
        <begin position="12"/>
        <end position="28"/>
    </location>
</feature>
<evidence type="ECO:0000256" key="1">
    <source>
        <dbReference type="SAM" id="Phobius"/>
    </source>
</evidence>
<dbReference type="AlphaFoldDB" id="A0A0R2E137"/>
<dbReference type="PATRIC" id="fig|1046596.6.peg.475"/>
<reference evidence="2 3" key="1">
    <citation type="journal article" date="2015" name="Genome Announc.">
        <title>Expanding the biotechnology potential of lactobacilli through comparative genomics of 213 strains and associated genera.</title>
        <authorList>
            <person name="Sun Z."/>
            <person name="Harris H.M."/>
            <person name="McCann A."/>
            <person name="Guo C."/>
            <person name="Argimon S."/>
            <person name="Zhang W."/>
            <person name="Yang X."/>
            <person name="Jeffery I.B."/>
            <person name="Cooney J.C."/>
            <person name="Kagawa T.F."/>
            <person name="Liu W."/>
            <person name="Song Y."/>
            <person name="Salvetti E."/>
            <person name="Wrobel A."/>
            <person name="Rasinkangas P."/>
            <person name="Parkhill J."/>
            <person name="Rea M.C."/>
            <person name="O'Sullivan O."/>
            <person name="Ritari J."/>
            <person name="Douillard F.P."/>
            <person name="Paul Ross R."/>
            <person name="Yang R."/>
            <person name="Briner A.E."/>
            <person name="Felis G.E."/>
            <person name="de Vos W.M."/>
            <person name="Barrangou R."/>
            <person name="Klaenhammer T.R."/>
            <person name="Caufield P.W."/>
            <person name="Cui Y."/>
            <person name="Zhang H."/>
            <person name="O'Toole P.W."/>
        </authorList>
    </citation>
    <scope>NUCLEOTIDE SEQUENCE [LARGE SCALE GENOMIC DNA]</scope>
    <source>
        <strain evidence="2 3">DSM 20444</strain>
    </source>
</reference>
<accession>A0A0R2E137</accession>
<evidence type="ECO:0000313" key="2">
    <source>
        <dbReference type="EMBL" id="KRN10066.1"/>
    </source>
</evidence>
<protein>
    <submittedName>
        <fullName evidence="2">Uncharacterized protein</fullName>
    </submittedName>
</protein>
<evidence type="ECO:0000313" key="3">
    <source>
        <dbReference type="Proteomes" id="UP000050898"/>
    </source>
</evidence>
<dbReference type="EMBL" id="AYYH01000014">
    <property type="protein sequence ID" value="KRN10066.1"/>
    <property type="molecule type" value="Genomic_DNA"/>
</dbReference>
<gene>
    <name evidence="2" type="ORF">FD00_GL000447</name>
</gene>
<organism evidence="2 3">
    <name type="scientific">Liquorilactobacillus mali KCTC 3596 = DSM 20444</name>
    <dbReference type="NCBI Taxonomy" id="1046596"/>
    <lineage>
        <taxon>Bacteria</taxon>
        <taxon>Bacillati</taxon>
        <taxon>Bacillota</taxon>
        <taxon>Bacilli</taxon>
        <taxon>Lactobacillales</taxon>
        <taxon>Lactobacillaceae</taxon>
        <taxon>Liquorilactobacillus</taxon>
    </lineage>
</organism>